<protein>
    <recommendedName>
        <fullName evidence="4">Transmembrane protein</fullName>
    </recommendedName>
</protein>
<keyword evidence="1" id="KW-0472">Membrane</keyword>
<feature type="transmembrane region" description="Helical" evidence="1">
    <location>
        <begin position="44"/>
        <end position="66"/>
    </location>
</feature>
<comment type="caution">
    <text evidence="2">The sequence shown here is derived from an EMBL/GenBank/DDBJ whole genome shotgun (WGS) entry which is preliminary data.</text>
</comment>
<evidence type="ECO:0000313" key="3">
    <source>
        <dbReference type="Proteomes" id="UP000430120"/>
    </source>
</evidence>
<dbReference type="OrthoDB" id="5195601at2"/>
<dbReference type="AlphaFoldDB" id="A0A643FB25"/>
<evidence type="ECO:0000256" key="1">
    <source>
        <dbReference type="SAM" id="Phobius"/>
    </source>
</evidence>
<evidence type="ECO:0008006" key="4">
    <source>
        <dbReference type="Google" id="ProtNLM"/>
    </source>
</evidence>
<dbReference type="Proteomes" id="UP000430120">
    <property type="component" value="Unassembled WGS sequence"/>
</dbReference>
<gene>
    <name evidence="2" type="ORF">F7Q92_18555</name>
</gene>
<evidence type="ECO:0000313" key="2">
    <source>
        <dbReference type="EMBL" id="KAB0575597.1"/>
    </source>
</evidence>
<feature type="transmembrane region" description="Helical" evidence="1">
    <location>
        <begin position="87"/>
        <end position="106"/>
    </location>
</feature>
<dbReference type="RefSeq" id="WP_151125583.1">
    <property type="nucleotide sequence ID" value="NZ_CP088082.1"/>
</dbReference>
<sequence length="152" mass="16026">MRKTALHAATGTLALLLVATFWTSTLVSELLLGPPAVQAVKHAIAWYGLAALVLCMATTGATGLALARGRSGRLVDEKRRRMPLLGLNGLLVLVPSALFLNARASAGQFDDVFYVVQGLELLVGAVQLTLLARNVRTGLRLSGRLRPAPSSA</sequence>
<reference evidence="2 3" key="1">
    <citation type="submission" date="2019-09" db="EMBL/GenBank/DDBJ databases">
        <title>Draft genome sequences of 48 bacterial type strains from the CCUG.</title>
        <authorList>
            <person name="Tunovic T."/>
            <person name="Pineiro-Iglesias B."/>
            <person name="Unosson C."/>
            <person name="Inganas E."/>
            <person name="Ohlen M."/>
            <person name="Cardew S."/>
            <person name="Jensie-Markopoulos S."/>
            <person name="Salva-Serra F."/>
            <person name="Jaen-Luchoro D."/>
            <person name="Karlsson R."/>
            <person name="Svensson-Stadler L."/>
            <person name="Chun J."/>
            <person name="Moore E."/>
        </authorList>
    </citation>
    <scope>NUCLEOTIDE SEQUENCE [LARGE SCALE GENOMIC DNA]</scope>
    <source>
        <strain evidence="2 3">CCUG 30977</strain>
    </source>
</reference>
<accession>A0A643FB25</accession>
<name>A0A643FB25_IDEDE</name>
<keyword evidence="1" id="KW-0812">Transmembrane</keyword>
<proteinExistence type="predicted"/>
<keyword evidence="1" id="KW-1133">Transmembrane helix</keyword>
<feature type="transmembrane region" description="Helical" evidence="1">
    <location>
        <begin position="112"/>
        <end position="132"/>
    </location>
</feature>
<dbReference type="EMBL" id="VZPB01000063">
    <property type="protein sequence ID" value="KAB0575597.1"/>
    <property type="molecule type" value="Genomic_DNA"/>
</dbReference>
<keyword evidence="3" id="KW-1185">Reference proteome</keyword>
<organism evidence="2 3">
    <name type="scientific">Ideonella dechloratans</name>
    <dbReference type="NCBI Taxonomy" id="36863"/>
    <lineage>
        <taxon>Bacteria</taxon>
        <taxon>Pseudomonadati</taxon>
        <taxon>Pseudomonadota</taxon>
        <taxon>Betaproteobacteria</taxon>
        <taxon>Burkholderiales</taxon>
        <taxon>Sphaerotilaceae</taxon>
        <taxon>Ideonella</taxon>
    </lineage>
</organism>